<dbReference type="Pfam" id="PF09531">
    <property type="entry name" value="Ndc1_Nup"/>
    <property type="match status" value="1"/>
</dbReference>
<dbReference type="PANTHER" id="PTHR13269">
    <property type="entry name" value="NUCLEOPORIN NDC1"/>
    <property type="match status" value="1"/>
</dbReference>
<feature type="transmembrane region" description="Helical" evidence="13">
    <location>
        <begin position="70"/>
        <end position="90"/>
    </location>
</feature>
<name>A0A6P6XCN6_COFAR</name>
<feature type="transmembrane region" description="Helical" evidence="13">
    <location>
        <begin position="251"/>
        <end position="269"/>
    </location>
</feature>
<gene>
    <name evidence="15" type="primary">LOC113742036</name>
</gene>
<keyword evidence="11 13" id="KW-0472">Membrane</keyword>
<evidence type="ECO:0000256" key="5">
    <source>
        <dbReference type="ARBA" id="ARBA00022692"/>
    </source>
</evidence>
<evidence type="ECO:0000256" key="13">
    <source>
        <dbReference type="SAM" id="Phobius"/>
    </source>
</evidence>
<organism evidence="14 15">
    <name type="scientific">Coffea arabica</name>
    <name type="common">Arabian coffee</name>
    <dbReference type="NCBI Taxonomy" id="13443"/>
    <lineage>
        <taxon>Eukaryota</taxon>
        <taxon>Viridiplantae</taxon>
        <taxon>Streptophyta</taxon>
        <taxon>Embryophyta</taxon>
        <taxon>Tracheophyta</taxon>
        <taxon>Spermatophyta</taxon>
        <taxon>Magnoliopsida</taxon>
        <taxon>eudicotyledons</taxon>
        <taxon>Gunneridae</taxon>
        <taxon>Pentapetalae</taxon>
        <taxon>asterids</taxon>
        <taxon>lamiids</taxon>
        <taxon>Gentianales</taxon>
        <taxon>Rubiaceae</taxon>
        <taxon>Ixoroideae</taxon>
        <taxon>Gardenieae complex</taxon>
        <taxon>Bertiereae - Coffeeae clade</taxon>
        <taxon>Coffeeae</taxon>
        <taxon>Coffea</taxon>
    </lineage>
</organism>
<keyword evidence="14" id="KW-1185">Reference proteome</keyword>
<evidence type="ECO:0000256" key="6">
    <source>
        <dbReference type="ARBA" id="ARBA00022816"/>
    </source>
</evidence>
<reference evidence="15" key="2">
    <citation type="submission" date="2025-08" db="UniProtKB">
        <authorList>
            <consortium name="RefSeq"/>
        </authorList>
    </citation>
    <scope>IDENTIFICATION</scope>
    <source>
        <tissue evidence="15">Leaves</tissue>
    </source>
</reference>
<dbReference type="GO" id="GO:0006999">
    <property type="term" value="P:nuclear pore organization"/>
    <property type="evidence" value="ECO:0007669"/>
    <property type="project" value="TreeGrafter"/>
</dbReference>
<keyword evidence="10" id="KW-0906">Nuclear pore complex</keyword>
<comment type="similarity">
    <text evidence="3">Belongs to the NDC1 family.</text>
</comment>
<evidence type="ECO:0000256" key="4">
    <source>
        <dbReference type="ARBA" id="ARBA00022448"/>
    </source>
</evidence>
<evidence type="ECO:0000256" key="7">
    <source>
        <dbReference type="ARBA" id="ARBA00022927"/>
    </source>
</evidence>
<evidence type="ECO:0000256" key="10">
    <source>
        <dbReference type="ARBA" id="ARBA00023132"/>
    </source>
</evidence>
<evidence type="ECO:0000256" key="12">
    <source>
        <dbReference type="ARBA" id="ARBA00023242"/>
    </source>
</evidence>
<dbReference type="RefSeq" id="XP_027125520.2">
    <property type="nucleotide sequence ID" value="XM_027269719.2"/>
</dbReference>
<evidence type="ECO:0000256" key="3">
    <source>
        <dbReference type="ARBA" id="ARBA00005760"/>
    </source>
</evidence>
<evidence type="ECO:0000256" key="1">
    <source>
        <dbReference type="ARBA" id="ARBA00004232"/>
    </source>
</evidence>
<proteinExistence type="inferred from homology"/>
<feature type="transmembrane region" description="Helical" evidence="13">
    <location>
        <begin position="166"/>
        <end position="190"/>
    </location>
</feature>
<dbReference type="InterPro" id="IPR019049">
    <property type="entry name" value="Nucleoporin_prot_Ndc1/Nup"/>
</dbReference>
<dbReference type="AlphaFoldDB" id="A0A6P6XCN6"/>
<feature type="transmembrane region" description="Helical" evidence="13">
    <location>
        <begin position="35"/>
        <end position="58"/>
    </location>
</feature>
<dbReference type="GO" id="GO:0015031">
    <property type="term" value="P:protein transport"/>
    <property type="evidence" value="ECO:0007669"/>
    <property type="project" value="UniProtKB-KW"/>
</dbReference>
<reference evidence="14" key="1">
    <citation type="journal article" date="2025" name="Foods">
        <title>Unveiling the Microbial Signatures of Arabica Coffee Cherries: Insights into Ripeness Specific Diversity, Functional Traits, and Implications for Quality and Safety.</title>
        <authorList>
            <consortium name="RefSeq"/>
            <person name="Tenea G.N."/>
            <person name="Cifuentes V."/>
            <person name="Reyes P."/>
            <person name="Cevallos-Vallejos M."/>
        </authorList>
    </citation>
    <scope>NUCLEOTIDE SEQUENCE [LARGE SCALE GENOMIC DNA]</scope>
</reference>
<accession>A0A6P6XCN6</accession>
<dbReference type="GO" id="GO:0030674">
    <property type="term" value="F:protein-macromolecule adaptor activity"/>
    <property type="evidence" value="ECO:0007669"/>
    <property type="project" value="TreeGrafter"/>
</dbReference>
<keyword evidence="4" id="KW-0813">Transport</keyword>
<evidence type="ECO:0000313" key="15">
    <source>
        <dbReference type="RefSeq" id="XP_027125520.2"/>
    </source>
</evidence>
<keyword evidence="6" id="KW-0509">mRNA transport</keyword>
<dbReference type="GeneID" id="113742036"/>
<evidence type="ECO:0000313" key="14">
    <source>
        <dbReference type="Proteomes" id="UP001652660"/>
    </source>
</evidence>
<dbReference type="OrthoDB" id="67850at2759"/>
<dbReference type="GO" id="GO:0051028">
    <property type="term" value="P:mRNA transport"/>
    <property type="evidence" value="ECO:0007669"/>
    <property type="project" value="UniProtKB-KW"/>
</dbReference>
<keyword evidence="8 13" id="KW-1133">Transmembrane helix</keyword>
<evidence type="ECO:0000256" key="9">
    <source>
        <dbReference type="ARBA" id="ARBA00023010"/>
    </source>
</evidence>
<comment type="subcellular location">
    <subcellularLocation>
        <location evidence="1">Nucleus membrane</location>
        <topology evidence="1">Multi-pass membrane protein</topology>
    </subcellularLocation>
    <subcellularLocation>
        <location evidence="2">Nucleus</location>
        <location evidence="2">Nuclear pore complex</location>
    </subcellularLocation>
</comment>
<keyword evidence="5 13" id="KW-0812">Transmembrane</keyword>
<evidence type="ECO:0000256" key="8">
    <source>
        <dbReference type="ARBA" id="ARBA00022989"/>
    </source>
</evidence>
<protein>
    <recommendedName>
        <fullName evidence="16">Nucleoporin NDC1-like</fullName>
    </recommendedName>
</protein>
<feature type="transmembrane region" description="Helical" evidence="13">
    <location>
        <begin position="135"/>
        <end position="160"/>
    </location>
</feature>
<dbReference type="GO" id="GO:0070762">
    <property type="term" value="C:nuclear pore transmembrane ring"/>
    <property type="evidence" value="ECO:0007669"/>
    <property type="project" value="TreeGrafter"/>
</dbReference>
<evidence type="ECO:0008006" key="16">
    <source>
        <dbReference type="Google" id="ProtNLM"/>
    </source>
</evidence>
<dbReference type="PANTHER" id="PTHR13269:SF6">
    <property type="entry name" value="NUCLEOPORIN NDC1"/>
    <property type="match status" value="1"/>
</dbReference>
<keyword evidence="9" id="KW-0811">Translocation</keyword>
<evidence type="ECO:0000256" key="2">
    <source>
        <dbReference type="ARBA" id="ARBA00004567"/>
    </source>
</evidence>
<dbReference type="GO" id="GO:0031965">
    <property type="term" value="C:nuclear membrane"/>
    <property type="evidence" value="ECO:0007669"/>
    <property type="project" value="UniProtKB-SubCell"/>
</dbReference>
<evidence type="ECO:0000256" key="11">
    <source>
        <dbReference type="ARBA" id="ARBA00023136"/>
    </source>
</evidence>
<feature type="transmembrane region" description="Helical" evidence="13">
    <location>
        <begin position="220"/>
        <end position="239"/>
    </location>
</feature>
<dbReference type="Proteomes" id="UP001652660">
    <property type="component" value="Chromosome 4c"/>
</dbReference>
<sequence>MSLSTAVQTSLFKPKNGGVTTSTTTTVIKHRFISFLIWQSILSTISLLLVKTLLLYPFRSKNSPSILHSLFSFLAFHVSLLLFSTSLFIISSPHRHKPGSPLDLLLTSVRLIFVHTDNPSLSPEARQAVKFSLSFALFLVVSALSGFVALISICWSSGAFHQTMPWRVVVVMLGFRGFLIGLPYGVYYLYKQRWVLQFPIVQRPLFFSFKMGLPSAFGQALKLSTAAYFFSSVVLFFLPDEYGSNFAIGKYIAQQIIFYIGTFLVFLCWELSHHLHQILHTKRFIFAPPKGSAAAETNPSEYLLAALEESTPKSLLQYLAYLDLCMVCERNVDTWRRAAFFEETGETYRRVISVCLRPLEQLALNLGAGLESSLGEKSAYLSDQLRSPTDRLGDSRLHESFNDFQLCAWCARIVASLTASSRKEDRFGVAQLSGNNTAVISTLLSALLVVETFMGKKTNIQSSHHLMGAAGIKWAQMGTASRDSAVGLSEKRRGSPIYMKAYAMADILRTSIYCIVSAFDDEMLNSAKAGHLEKDWISSSKVLYGTRELLSQKLRLFLDFRAC</sequence>
<keyword evidence="12" id="KW-0539">Nucleus</keyword>
<keyword evidence="7" id="KW-0653">Protein transport</keyword>